<dbReference type="Proteomes" id="UP000652219">
    <property type="component" value="Unassembled WGS sequence"/>
</dbReference>
<evidence type="ECO:0000256" key="1">
    <source>
        <dbReference type="SAM" id="SignalP"/>
    </source>
</evidence>
<comment type="caution">
    <text evidence="2">The sequence shown here is derived from an EMBL/GenBank/DDBJ whole genome shotgun (WGS) entry which is preliminary data.</text>
</comment>
<evidence type="ECO:0000313" key="3">
    <source>
        <dbReference type="Proteomes" id="UP000652219"/>
    </source>
</evidence>
<feature type="chain" id="PRO_5034149975" evidence="1">
    <location>
        <begin position="24"/>
        <end position="140"/>
    </location>
</feature>
<name>A0A8H6IMP2_9PEZI</name>
<evidence type="ECO:0000313" key="2">
    <source>
        <dbReference type="EMBL" id="KAF6785029.1"/>
    </source>
</evidence>
<dbReference type="AlphaFoldDB" id="A0A8H6IMP2"/>
<feature type="signal peptide" evidence="1">
    <location>
        <begin position="1"/>
        <end position="23"/>
    </location>
</feature>
<protein>
    <submittedName>
        <fullName evidence="2">Nacht domain protein</fullName>
    </submittedName>
</protein>
<organism evidence="2 3">
    <name type="scientific">Colletotrichum sojae</name>
    <dbReference type="NCBI Taxonomy" id="2175907"/>
    <lineage>
        <taxon>Eukaryota</taxon>
        <taxon>Fungi</taxon>
        <taxon>Dikarya</taxon>
        <taxon>Ascomycota</taxon>
        <taxon>Pezizomycotina</taxon>
        <taxon>Sordariomycetes</taxon>
        <taxon>Hypocreomycetidae</taxon>
        <taxon>Glomerellales</taxon>
        <taxon>Glomerellaceae</taxon>
        <taxon>Colletotrichum</taxon>
        <taxon>Colletotrichum orchidearum species complex</taxon>
    </lineage>
</organism>
<keyword evidence="3" id="KW-1185">Reference proteome</keyword>
<proteinExistence type="predicted"/>
<gene>
    <name evidence="2" type="ORF">CSOJ01_15666</name>
</gene>
<sequence>MPPVNMWRLTAVVIMACLASAQAQANDTSTSNGDDTQCPINVPGLFHRGDCNPLCKPASWTDLALFFLGNYVAHAATVIASPGQTTSKTVMLAVSAVLFPNSGIRNGIRAIVNCSQWRHLSNLQKAARAGALLTVVEQGS</sequence>
<dbReference type="EMBL" id="WIGN01000715">
    <property type="protein sequence ID" value="KAF6785029.1"/>
    <property type="molecule type" value="Genomic_DNA"/>
</dbReference>
<keyword evidence="1" id="KW-0732">Signal</keyword>
<reference evidence="2 3" key="1">
    <citation type="journal article" date="2020" name="Phytopathology">
        <title>Genome Sequence Resources of Colletotrichum truncatum, C. plurivorum, C. musicola, and C. sojae: Four Species Pathogenic to Soybean (Glycine max).</title>
        <authorList>
            <person name="Rogerio F."/>
            <person name="Boufleur T.R."/>
            <person name="Ciampi-Guillardi M."/>
            <person name="Sukno S.A."/>
            <person name="Thon M.R."/>
            <person name="Massola Junior N.S."/>
            <person name="Baroncelli R."/>
        </authorList>
    </citation>
    <scope>NUCLEOTIDE SEQUENCE [LARGE SCALE GENOMIC DNA]</scope>
    <source>
        <strain evidence="2 3">LFN0009</strain>
    </source>
</reference>
<accession>A0A8H6IMP2</accession>